<dbReference type="EMBL" id="VORY01000004">
    <property type="protein sequence ID" value="TXD94542.1"/>
    <property type="molecule type" value="Genomic_DNA"/>
</dbReference>
<dbReference type="RefSeq" id="WP_146930881.1">
    <property type="nucleotide sequence ID" value="NZ_CBCSHZ010000004.1"/>
</dbReference>
<dbReference type="PROSITE" id="PS51257">
    <property type="entry name" value="PROKAR_LIPOPROTEIN"/>
    <property type="match status" value="1"/>
</dbReference>
<feature type="signal peptide" evidence="1">
    <location>
        <begin position="1"/>
        <end position="19"/>
    </location>
</feature>
<feature type="chain" id="PRO_5022733446" description="DUF4595 domain-containing protein" evidence="1">
    <location>
        <begin position="20"/>
        <end position="344"/>
    </location>
</feature>
<comment type="caution">
    <text evidence="2">The sequence shown here is derived from an EMBL/GenBank/DDBJ whole genome shotgun (WGS) entry which is preliminary data.</text>
</comment>
<protein>
    <recommendedName>
        <fullName evidence="4">DUF4595 domain-containing protein</fullName>
    </recommendedName>
</protein>
<dbReference type="OrthoDB" id="9765204at2"/>
<evidence type="ECO:0008006" key="4">
    <source>
        <dbReference type="Google" id="ProtNLM"/>
    </source>
</evidence>
<organism evidence="2 3">
    <name type="scientific">Gillisia hiemivivida</name>
    <dbReference type="NCBI Taxonomy" id="291190"/>
    <lineage>
        <taxon>Bacteria</taxon>
        <taxon>Pseudomonadati</taxon>
        <taxon>Bacteroidota</taxon>
        <taxon>Flavobacteriia</taxon>
        <taxon>Flavobacteriales</taxon>
        <taxon>Flavobacteriaceae</taxon>
        <taxon>Gillisia</taxon>
    </lineage>
</organism>
<accession>A0A5C7A0L0</accession>
<evidence type="ECO:0000313" key="3">
    <source>
        <dbReference type="Proteomes" id="UP000321367"/>
    </source>
</evidence>
<keyword evidence="1" id="KW-0732">Signal</keyword>
<proteinExistence type="predicted"/>
<keyword evidence="3" id="KW-1185">Reference proteome</keyword>
<evidence type="ECO:0000313" key="2">
    <source>
        <dbReference type="EMBL" id="TXD94542.1"/>
    </source>
</evidence>
<evidence type="ECO:0000256" key="1">
    <source>
        <dbReference type="SAM" id="SignalP"/>
    </source>
</evidence>
<dbReference type="AlphaFoldDB" id="A0A5C7A0L0"/>
<dbReference type="Proteomes" id="UP000321367">
    <property type="component" value="Unassembled WGS sequence"/>
</dbReference>
<sequence length="344" mass="40442">MKKFIFLFSILLAAMSSCSDDDSIIETETENLTGTKNLIELNFIPTIENYFSKDRGTVTYRSSTRSGNWIHKFDDKGRLLKSELLEKYPSRILKEIIFSDYDSEENKVSLNVTTFNYFTLARLDSESYELIFDESYILKSITSKYENEPGEVTVFEKLDDNKRIVLLKNGLIDEYVGYEYDEQGNILKYIVYDTELVVKSTVTYTYTEFGDLESYFFQNTQGEFSEADYFYRSDNTLERLEGSFDYGSENAGNNLFTYANDESYIKRITDYENGESEIYINNGEQIIVEYYQSYEKLAHVYEYSFSESEGKFYFVKYEKYDENGDLDYIEYYDEDGNVTETVNE</sequence>
<gene>
    <name evidence="2" type="ORF">ES724_05895</name>
</gene>
<reference evidence="2 3" key="1">
    <citation type="submission" date="2019-08" db="EMBL/GenBank/DDBJ databases">
        <title>Genome sequence of Gillisia hiemivivida IC154 (type strain).</title>
        <authorList>
            <person name="Bowman J.P."/>
        </authorList>
    </citation>
    <scope>NUCLEOTIDE SEQUENCE [LARGE SCALE GENOMIC DNA]</scope>
    <source>
        <strain evidence="2 3">IC154</strain>
    </source>
</reference>
<name>A0A5C7A0L0_9FLAO</name>